<dbReference type="InterPro" id="IPR011146">
    <property type="entry name" value="HIT-like"/>
</dbReference>
<dbReference type="PROSITE" id="PS51084">
    <property type="entry name" value="HIT_2"/>
    <property type="match status" value="1"/>
</dbReference>
<dbReference type="Proteomes" id="UP000554482">
    <property type="component" value="Unassembled WGS sequence"/>
</dbReference>
<dbReference type="InterPro" id="IPR039384">
    <property type="entry name" value="HINT"/>
</dbReference>
<dbReference type="InterPro" id="IPR001310">
    <property type="entry name" value="Histidine_triad_HIT"/>
</dbReference>
<feature type="domain" description="HIT" evidence="4">
    <location>
        <begin position="64"/>
        <end position="171"/>
    </location>
</feature>
<evidence type="ECO:0000256" key="3">
    <source>
        <dbReference type="PROSITE-ProRule" id="PRU00464"/>
    </source>
</evidence>
<reference evidence="5 6" key="1">
    <citation type="submission" date="2020-06" db="EMBL/GenBank/DDBJ databases">
        <title>Transcriptomic and genomic resources for Thalictrum thalictroides and T. hernandezii: Facilitating candidate gene discovery in an emerging model plant lineage.</title>
        <authorList>
            <person name="Arias T."/>
            <person name="Riano-Pachon D.M."/>
            <person name="Di Stilio V.S."/>
        </authorList>
    </citation>
    <scope>NUCLEOTIDE SEQUENCE [LARGE SCALE GENOMIC DNA]</scope>
    <source>
        <strain evidence="6">cv. WT478/WT964</strain>
        <tissue evidence="5">Leaves</tissue>
    </source>
</reference>
<dbReference type="InterPro" id="IPR036265">
    <property type="entry name" value="HIT-like_sf"/>
</dbReference>
<dbReference type="Pfam" id="PF01230">
    <property type="entry name" value="HIT"/>
    <property type="match status" value="1"/>
</dbReference>
<gene>
    <name evidence="5" type="ORF">FRX31_017518</name>
</gene>
<sequence>MESQRRLAVLCSHLRQVNLGISSCSKLPITEDLPGISTSSCFTTKGHGQDLKDSEKKSEEKNCIFCKIIRGESPCMKIYEDEVCLCILDLNPLTNGHSLIIPKCHFSSLRSTPPSVIASMFSKIPLVSSAIMKAANCDSFNLLVNNGAAAGQVIFHTHLHIIPRKACDRLWNSETFDRQPLKLDKETALLAGCIREQLSINNNCEDVNGKL</sequence>
<feature type="active site" description="Tele-AMP-histidine intermediate" evidence="1">
    <location>
        <position position="158"/>
    </location>
</feature>
<evidence type="ECO:0000259" key="4">
    <source>
        <dbReference type="PROSITE" id="PS51084"/>
    </source>
</evidence>
<dbReference type="InterPro" id="IPR019808">
    <property type="entry name" value="Histidine_triad_CS"/>
</dbReference>
<dbReference type="PANTHER" id="PTHR47670">
    <property type="entry name" value="ADENYLYLSULFATASE HINT3"/>
    <property type="match status" value="1"/>
</dbReference>
<dbReference type="GO" id="GO:0009150">
    <property type="term" value="P:purine ribonucleotide metabolic process"/>
    <property type="evidence" value="ECO:0007669"/>
    <property type="project" value="TreeGrafter"/>
</dbReference>
<dbReference type="PRINTS" id="PR00332">
    <property type="entry name" value="HISTRIAD"/>
</dbReference>
<dbReference type="Gene3D" id="3.30.428.10">
    <property type="entry name" value="HIT-like"/>
    <property type="match status" value="1"/>
</dbReference>
<dbReference type="PANTHER" id="PTHR47670:SF1">
    <property type="entry name" value="ADENYLYLSULFATASE HINT3"/>
    <property type="match status" value="1"/>
</dbReference>
<accession>A0A7J6W9I3</accession>
<comment type="caution">
    <text evidence="5">The sequence shown here is derived from an EMBL/GenBank/DDBJ whole genome shotgun (WGS) entry which is preliminary data.</text>
</comment>
<organism evidence="5 6">
    <name type="scientific">Thalictrum thalictroides</name>
    <name type="common">Rue-anemone</name>
    <name type="synonym">Anemone thalictroides</name>
    <dbReference type="NCBI Taxonomy" id="46969"/>
    <lineage>
        <taxon>Eukaryota</taxon>
        <taxon>Viridiplantae</taxon>
        <taxon>Streptophyta</taxon>
        <taxon>Embryophyta</taxon>
        <taxon>Tracheophyta</taxon>
        <taxon>Spermatophyta</taxon>
        <taxon>Magnoliopsida</taxon>
        <taxon>Ranunculales</taxon>
        <taxon>Ranunculaceae</taxon>
        <taxon>Thalictroideae</taxon>
        <taxon>Thalictrum</taxon>
    </lineage>
</organism>
<dbReference type="PROSITE" id="PS00892">
    <property type="entry name" value="HIT_1"/>
    <property type="match status" value="1"/>
</dbReference>
<dbReference type="CDD" id="cd01277">
    <property type="entry name" value="HINT_subgroup"/>
    <property type="match status" value="1"/>
</dbReference>
<feature type="short sequence motif" description="Histidine triad motif" evidence="2 3">
    <location>
        <begin position="156"/>
        <end position="160"/>
    </location>
</feature>
<name>A0A7J6W9I3_THATH</name>
<evidence type="ECO:0000313" key="5">
    <source>
        <dbReference type="EMBL" id="KAF5192892.1"/>
    </source>
</evidence>
<evidence type="ECO:0000313" key="6">
    <source>
        <dbReference type="Proteomes" id="UP000554482"/>
    </source>
</evidence>
<dbReference type="GO" id="GO:0006790">
    <property type="term" value="P:sulfur compound metabolic process"/>
    <property type="evidence" value="ECO:0007669"/>
    <property type="project" value="TreeGrafter"/>
</dbReference>
<proteinExistence type="predicted"/>
<dbReference type="OrthoDB" id="672793at2759"/>
<evidence type="ECO:0000256" key="2">
    <source>
        <dbReference type="PIRSR" id="PIRSR601310-3"/>
    </source>
</evidence>
<dbReference type="EMBL" id="JABWDY010020778">
    <property type="protein sequence ID" value="KAF5192892.1"/>
    <property type="molecule type" value="Genomic_DNA"/>
</dbReference>
<protein>
    <submittedName>
        <fullName evidence="5">Adenylylsulfatase hint3</fullName>
    </submittedName>
</protein>
<evidence type="ECO:0000256" key="1">
    <source>
        <dbReference type="PIRSR" id="PIRSR601310-1"/>
    </source>
</evidence>
<dbReference type="AlphaFoldDB" id="A0A7J6W9I3"/>
<keyword evidence="6" id="KW-1185">Reference proteome</keyword>
<dbReference type="GO" id="GO:0047627">
    <property type="term" value="F:adenylylsulfatase activity"/>
    <property type="evidence" value="ECO:0007669"/>
    <property type="project" value="TreeGrafter"/>
</dbReference>
<dbReference type="SUPFAM" id="SSF54197">
    <property type="entry name" value="HIT-like"/>
    <property type="match status" value="1"/>
</dbReference>